<evidence type="ECO:0000256" key="4">
    <source>
        <dbReference type="ARBA" id="ARBA00022989"/>
    </source>
</evidence>
<evidence type="ECO:0000313" key="8">
    <source>
        <dbReference type="EMBL" id="GJN93274.1"/>
    </source>
</evidence>
<keyword evidence="3 6" id="KW-0812">Transmembrane</keyword>
<sequence length="155" mass="17148">MVGLAASAAAFFKFLLILVLFSICMTMWQFLLAALIDDVGSAILVSSVVILFEMAFAGFFVNLSSIPPVLRWLQWLAPLKYALEAVTVNEVGAGLMIVDELAGARVQISAEIIMQTLFGFEQSAYYRDVLVLFAFIAGFALLLVLFVLLRLREMR</sequence>
<protein>
    <recommendedName>
        <fullName evidence="7">ABC-2 type transporter transmembrane domain-containing protein</fullName>
    </recommendedName>
</protein>
<comment type="subcellular location">
    <subcellularLocation>
        <location evidence="1">Membrane</location>
        <topology evidence="1">Multi-pass membrane protein</topology>
    </subcellularLocation>
</comment>
<keyword evidence="5 6" id="KW-0472">Membrane</keyword>
<organism evidence="8 9">
    <name type="scientific">Rhodotorula paludigena</name>
    <dbReference type="NCBI Taxonomy" id="86838"/>
    <lineage>
        <taxon>Eukaryota</taxon>
        <taxon>Fungi</taxon>
        <taxon>Dikarya</taxon>
        <taxon>Basidiomycota</taxon>
        <taxon>Pucciniomycotina</taxon>
        <taxon>Microbotryomycetes</taxon>
        <taxon>Sporidiobolales</taxon>
        <taxon>Sporidiobolaceae</taxon>
        <taxon>Rhodotorula</taxon>
    </lineage>
</organism>
<evidence type="ECO:0000313" key="9">
    <source>
        <dbReference type="Proteomes" id="UP001342314"/>
    </source>
</evidence>
<evidence type="ECO:0000256" key="2">
    <source>
        <dbReference type="ARBA" id="ARBA00022448"/>
    </source>
</evidence>
<evidence type="ECO:0000259" key="7">
    <source>
        <dbReference type="Pfam" id="PF01061"/>
    </source>
</evidence>
<feature type="transmembrane region" description="Helical" evidence="6">
    <location>
        <begin position="43"/>
        <end position="63"/>
    </location>
</feature>
<dbReference type="GO" id="GO:0140359">
    <property type="term" value="F:ABC-type transporter activity"/>
    <property type="evidence" value="ECO:0007669"/>
    <property type="project" value="InterPro"/>
</dbReference>
<dbReference type="GO" id="GO:0016020">
    <property type="term" value="C:membrane"/>
    <property type="evidence" value="ECO:0007669"/>
    <property type="project" value="UniProtKB-SubCell"/>
</dbReference>
<evidence type="ECO:0000256" key="1">
    <source>
        <dbReference type="ARBA" id="ARBA00004141"/>
    </source>
</evidence>
<dbReference type="InterPro" id="IPR013525">
    <property type="entry name" value="ABC2_TM"/>
</dbReference>
<dbReference type="Proteomes" id="UP001342314">
    <property type="component" value="Unassembled WGS sequence"/>
</dbReference>
<evidence type="ECO:0000256" key="3">
    <source>
        <dbReference type="ARBA" id="ARBA00022692"/>
    </source>
</evidence>
<dbReference type="Pfam" id="PF01061">
    <property type="entry name" value="ABC2_membrane"/>
    <property type="match status" value="1"/>
</dbReference>
<keyword evidence="4 6" id="KW-1133">Transmembrane helix</keyword>
<keyword evidence="2" id="KW-0813">Transport</keyword>
<feature type="transmembrane region" description="Helical" evidence="6">
    <location>
        <begin position="12"/>
        <end position="36"/>
    </location>
</feature>
<dbReference type="PANTHER" id="PTHR19241">
    <property type="entry name" value="ATP-BINDING CASSETTE TRANSPORTER"/>
    <property type="match status" value="1"/>
</dbReference>
<gene>
    <name evidence="8" type="ORF">Rhopal_006321-T1</name>
</gene>
<reference evidence="8 9" key="1">
    <citation type="submission" date="2021-12" db="EMBL/GenBank/DDBJ databases">
        <title>High titer production of polyol ester of fatty acids by Rhodotorula paludigena BS15 towards product separation-free biomass refinery.</title>
        <authorList>
            <person name="Mano J."/>
            <person name="Ono H."/>
            <person name="Tanaka T."/>
            <person name="Naito K."/>
            <person name="Sushida H."/>
            <person name="Ike M."/>
            <person name="Tokuyasu K."/>
            <person name="Kitaoka M."/>
        </authorList>
    </citation>
    <scope>NUCLEOTIDE SEQUENCE [LARGE SCALE GENOMIC DNA]</scope>
    <source>
        <strain evidence="8 9">BS15</strain>
    </source>
</reference>
<evidence type="ECO:0000256" key="6">
    <source>
        <dbReference type="SAM" id="Phobius"/>
    </source>
</evidence>
<accession>A0AAV5GVN4</accession>
<proteinExistence type="predicted"/>
<evidence type="ECO:0000256" key="5">
    <source>
        <dbReference type="ARBA" id="ARBA00023136"/>
    </source>
</evidence>
<feature type="domain" description="ABC-2 type transporter transmembrane" evidence="7">
    <location>
        <begin position="1"/>
        <end position="90"/>
    </location>
</feature>
<dbReference type="EMBL" id="BQKY01000013">
    <property type="protein sequence ID" value="GJN93274.1"/>
    <property type="molecule type" value="Genomic_DNA"/>
</dbReference>
<keyword evidence="9" id="KW-1185">Reference proteome</keyword>
<comment type="caution">
    <text evidence="8">The sequence shown here is derived from an EMBL/GenBank/DDBJ whole genome shotgun (WGS) entry which is preliminary data.</text>
</comment>
<feature type="transmembrane region" description="Helical" evidence="6">
    <location>
        <begin position="129"/>
        <end position="149"/>
    </location>
</feature>
<name>A0AAV5GVN4_9BASI</name>
<dbReference type="AlphaFoldDB" id="A0AAV5GVN4"/>